<evidence type="ECO:0000256" key="13">
    <source>
        <dbReference type="ARBA" id="ARBA00023204"/>
    </source>
</evidence>
<dbReference type="GO" id="GO:0009380">
    <property type="term" value="C:excinuclease repair complex"/>
    <property type="evidence" value="ECO:0007669"/>
    <property type="project" value="InterPro"/>
</dbReference>
<dbReference type="GO" id="GO:0005524">
    <property type="term" value="F:ATP binding"/>
    <property type="evidence" value="ECO:0007669"/>
    <property type="project" value="UniProtKB-KW"/>
</dbReference>
<feature type="domain" description="ABC transporter" evidence="14">
    <location>
        <begin position="584"/>
        <end position="910"/>
    </location>
</feature>
<protein>
    <recommendedName>
        <fullName evidence="14">ABC transporter domain-containing protein</fullName>
    </recommendedName>
</protein>
<dbReference type="InterPro" id="IPR017871">
    <property type="entry name" value="ABC_transporter-like_CS"/>
</dbReference>
<dbReference type="NCBIfam" id="TIGR00630">
    <property type="entry name" value="uvra"/>
    <property type="match status" value="1"/>
</dbReference>
<comment type="subcellular location">
    <subcellularLocation>
        <location evidence="1">Cytoplasm</location>
    </subcellularLocation>
</comment>
<evidence type="ECO:0000256" key="2">
    <source>
        <dbReference type="ARBA" id="ARBA00022490"/>
    </source>
</evidence>
<dbReference type="Gene3D" id="1.10.8.280">
    <property type="entry name" value="ABC transporter ATPase domain-like"/>
    <property type="match status" value="1"/>
</dbReference>
<evidence type="ECO:0000256" key="7">
    <source>
        <dbReference type="ARBA" id="ARBA00022769"/>
    </source>
</evidence>
<evidence type="ECO:0000256" key="4">
    <source>
        <dbReference type="ARBA" id="ARBA00022737"/>
    </source>
</evidence>
<evidence type="ECO:0000256" key="12">
    <source>
        <dbReference type="ARBA" id="ARBA00023125"/>
    </source>
</evidence>
<dbReference type="GO" id="GO:0003677">
    <property type="term" value="F:DNA binding"/>
    <property type="evidence" value="ECO:0007669"/>
    <property type="project" value="UniProtKB-KW"/>
</dbReference>
<dbReference type="GO" id="GO:0005737">
    <property type="term" value="C:cytoplasm"/>
    <property type="evidence" value="ECO:0007669"/>
    <property type="project" value="UniProtKB-SubCell"/>
</dbReference>
<evidence type="ECO:0000256" key="3">
    <source>
        <dbReference type="ARBA" id="ARBA00022723"/>
    </source>
</evidence>
<evidence type="ECO:0000256" key="8">
    <source>
        <dbReference type="ARBA" id="ARBA00022771"/>
    </source>
</evidence>
<accession>A0A381P3D8</accession>
<keyword evidence="5" id="KW-0547">Nucleotide-binding</keyword>
<reference evidence="15" key="1">
    <citation type="submission" date="2018-05" db="EMBL/GenBank/DDBJ databases">
        <authorList>
            <person name="Lanie J.A."/>
            <person name="Ng W.-L."/>
            <person name="Kazmierczak K.M."/>
            <person name="Andrzejewski T.M."/>
            <person name="Davidsen T.M."/>
            <person name="Wayne K.J."/>
            <person name="Tettelin H."/>
            <person name="Glass J.I."/>
            <person name="Rusch D."/>
            <person name="Podicherti R."/>
            <person name="Tsui H.-C.T."/>
            <person name="Winkler M.E."/>
        </authorList>
    </citation>
    <scope>NUCLEOTIDE SEQUENCE</scope>
</reference>
<keyword evidence="2" id="KW-0963">Cytoplasm</keyword>
<dbReference type="GO" id="GO:0004518">
    <property type="term" value="F:nuclease activity"/>
    <property type="evidence" value="ECO:0007669"/>
    <property type="project" value="UniProtKB-KW"/>
</dbReference>
<dbReference type="InterPro" id="IPR027417">
    <property type="entry name" value="P-loop_NTPase"/>
</dbReference>
<keyword evidence="13" id="KW-0234">DNA repair</keyword>
<dbReference type="Gene3D" id="3.40.50.300">
    <property type="entry name" value="P-loop containing nucleotide triphosphate hydrolases"/>
    <property type="match status" value="2"/>
</dbReference>
<keyword evidence="10" id="KW-0067">ATP-binding</keyword>
<dbReference type="PANTHER" id="PTHR43152">
    <property type="entry name" value="UVRABC SYSTEM PROTEIN A"/>
    <property type="match status" value="1"/>
</dbReference>
<keyword evidence="6" id="KW-0227">DNA damage</keyword>
<keyword evidence="4" id="KW-0677">Repeat</keyword>
<keyword evidence="3" id="KW-0479">Metal-binding</keyword>
<evidence type="ECO:0000256" key="10">
    <source>
        <dbReference type="ARBA" id="ARBA00022840"/>
    </source>
</evidence>
<proteinExistence type="predicted"/>
<keyword evidence="9" id="KW-0862">Zinc</keyword>
<dbReference type="PROSITE" id="PS50893">
    <property type="entry name" value="ABC_TRANSPORTER_2"/>
    <property type="match status" value="1"/>
</dbReference>
<dbReference type="GO" id="GO:0016887">
    <property type="term" value="F:ATP hydrolysis activity"/>
    <property type="evidence" value="ECO:0007669"/>
    <property type="project" value="InterPro"/>
</dbReference>
<evidence type="ECO:0000256" key="9">
    <source>
        <dbReference type="ARBA" id="ARBA00022833"/>
    </source>
</evidence>
<dbReference type="AlphaFoldDB" id="A0A381P3D8"/>
<dbReference type="EMBL" id="UINC01000776">
    <property type="protein sequence ID" value="SUZ60967.1"/>
    <property type="molecule type" value="Genomic_DNA"/>
</dbReference>
<evidence type="ECO:0000313" key="15">
    <source>
        <dbReference type="EMBL" id="SUZ60967.1"/>
    </source>
</evidence>
<keyword evidence="8" id="KW-0863">Zinc-finger</keyword>
<dbReference type="InterPro" id="IPR003439">
    <property type="entry name" value="ABC_transporter-like_ATP-bd"/>
</dbReference>
<dbReference type="PANTHER" id="PTHR43152:SF3">
    <property type="entry name" value="UVRABC SYSTEM PROTEIN A"/>
    <property type="match status" value="1"/>
</dbReference>
<evidence type="ECO:0000259" key="14">
    <source>
        <dbReference type="PROSITE" id="PS50893"/>
    </source>
</evidence>
<dbReference type="InterPro" id="IPR041552">
    <property type="entry name" value="UvrA_DNA-bd"/>
</dbReference>
<dbReference type="Gene3D" id="3.30.1490.20">
    <property type="entry name" value="ATP-grasp fold, A domain"/>
    <property type="match status" value="1"/>
</dbReference>
<dbReference type="InterPro" id="IPR004602">
    <property type="entry name" value="UvrA"/>
</dbReference>
<evidence type="ECO:0000256" key="6">
    <source>
        <dbReference type="ARBA" id="ARBA00022763"/>
    </source>
</evidence>
<name>A0A381P3D8_9ZZZZ</name>
<evidence type="ECO:0000256" key="5">
    <source>
        <dbReference type="ARBA" id="ARBA00022741"/>
    </source>
</evidence>
<gene>
    <name evidence="15" type="ORF">METZ01_LOCUS13821</name>
</gene>
<dbReference type="InterPro" id="IPR013815">
    <property type="entry name" value="ATP_grasp_subdomain_1"/>
</dbReference>
<keyword evidence="12" id="KW-0238">DNA-binding</keyword>
<dbReference type="SUPFAM" id="SSF52540">
    <property type="entry name" value="P-loop containing nucleoside triphosphate hydrolases"/>
    <property type="match status" value="2"/>
</dbReference>
<evidence type="ECO:0000256" key="1">
    <source>
        <dbReference type="ARBA" id="ARBA00004496"/>
    </source>
</evidence>
<keyword evidence="7" id="KW-0228">DNA excision</keyword>
<dbReference type="GO" id="GO:0008270">
    <property type="term" value="F:zinc ion binding"/>
    <property type="evidence" value="ECO:0007669"/>
    <property type="project" value="UniProtKB-KW"/>
</dbReference>
<dbReference type="PROSITE" id="PS00211">
    <property type="entry name" value="ABC_TRANSPORTER_1"/>
    <property type="match status" value="2"/>
</dbReference>
<dbReference type="Gene3D" id="1.20.1580.10">
    <property type="entry name" value="ABC transporter ATPase like domain"/>
    <property type="match status" value="2"/>
</dbReference>
<organism evidence="15">
    <name type="scientific">marine metagenome</name>
    <dbReference type="NCBI Taxonomy" id="408172"/>
    <lineage>
        <taxon>unclassified sequences</taxon>
        <taxon>metagenomes</taxon>
        <taxon>ecological metagenomes</taxon>
    </lineage>
</organism>
<dbReference type="Pfam" id="PF17755">
    <property type="entry name" value="UvrA_DNA-bind"/>
    <property type="match status" value="1"/>
</dbReference>
<keyword evidence="11" id="KW-0267">Excision nuclease</keyword>
<sequence>MTEPKFIEIKNARVNNLQNISLKIPRNKFVVISGVSGSGKTSLAFDTIFAEGQRKYIESLSSYARQFLKKMDKPNVDYIKGLSPAIAVDQKRNNKNPRSTVGTLSEVYDYLKLLYTTIGQTYSPISGKVVKKENQFDVYEYFKRYKRGSKYFISIQKITDNKNKQRDLEILLQKGFTRAIVNGEFYTIESLINLKKSYNTYSVLFDRGIIDSLDENFKFKIIDISKEAFYEGEGYLTLNIEGKEKQFSNKFELDGMLFVEPTLNLFSFNNPYGACAMCGGFGNILGIDKNKVIPNKNLSILSGCVAPWRSEKMSRWLKPLLLNNKNIGISIHKPYVDLSAEEKKILWDGEGLFKGINKFFSYLERKSYKIQYRIISSRYKGKTKCENCLGSGIRTEAHYVKINNKSILDLVVSPINKVLNFIENLYLNNKDKKISNRIINEITTRLSYINSIGLGYLTLNRKVSTLSGGEFQRIKLATSLGSSLVGSLYVLDEPTVGLHPFNTNQLIILLNSLKEQGNTVLVVEHDEDVIKSSDFLIDIGPGAGSNGGEIMYLGKTNQISKSTLGPTADYIFNKKKNFISKPRLSTKSLKIINAHENNLKNLNVQIPLECLVVITGVSGSGKSTLIKTILYPAIAKQLEVNYLKEGKYDKIEGDIDILEGIQLVDQNPIGRSSRSNSATYIKAYDAIRKLFADEATHIDYTIKPSDFSFNVDGGRCEECLGDGFKKVEMQFMADIFLECDSCKGKRFKKKILDIKYNDKNIFEVLNLTIEESLSFFNNNNGVIKKLKPLNDVGLGYLKLGQPSSTLSGGEAQRLKLASYLVDENKKSLQKTLFIFDEPTSGLHYSDISNFMKSIQKLISIGNSVIIIEHNIDLIKQADWLIDLGPGGGEGGGRICFSGYPKDIITTKGNKTGKYLKKMFV</sequence>
<dbReference type="GO" id="GO:0006289">
    <property type="term" value="P:nucleotide-excision repair"/>
    <property type="evidence" value="ECO:0007669"/>
    <property type="project" value="InterPro"/>
</dbReference>
<evidence type="ECO:0000256" key="11">
    <source>
        <dbReference type="ARBA" id="ARBA00022881"/>
    </source>
</evidence>